<dbReference type="GO" id="GO:0030686">
    <property type="term" value="C:90S preribosome"/>
    <property type="evidence" value="ECO:0007669"/>
    <property type="project" value="TreeGrafter"/>
</dbReference>
<evidence type="ECO:0000259" key="3">
    <source>
        <dbReference type="Pfam" id="PF09073"/>
    </source>
</evidence>
<reference evidence="4 5" key="1">
    <citation type="submission" date="2022-09" db="EMBL/GenBank/DDBJ databases">
        <authorList>
            <person name="Palmer J.M."/>
        </authorList>
    </citation>
    <scope>NUCLEOTIDE SEQUENCE [LARGE SCALE GENOMIC DNA]</scope>
    <source>
        <strain evidence="4 5">DSM 7382</strain>
    </source>
</reference>
<feature type="region of interest" description="Disordered" evidence="2">
    <location>
        <begin position="164"/>
        <end position="429"/>
    </location>
</feature>
<feature type="compositionally biased region" description="Basic residues" evidence="2">
    <location>
        <begin position="322"/>
        <end position="332"/>
    </location>
</feature>
<dbReference type="Proteomes" id="UP001385951">
    <property type="component" value="Unassembled WGS sequence"/>
</dbReference>
<organism evidence="4 5">
    <name type="scientific">Cerrena zonata</name>
    <dbReference type="NCBI Taxonomy" id="2478898"/>
    <lineage>
        <taxon>Eukaryota</taxon>
        <taxon>Fungi</taxon>
        <taxon>Dikarya</taxon>
        <taxon>Basidiomycota</taxon>
        <taxon>Agaricomycotina</taxon>
        <taxon>Agaricomycetes</taxon>
        <taxon>Polyporales</taxon>
        <taxon>Cerrenaceae</taxon>
        <taxon>Cerrena</taxon>
    </lineage>
</organism>
<dbReference type="GO" id="GO:0030490">
    <property type="term" value="P:maturation of SSU-rRNA"/>
    <property type="evidence" value="ECO:0007669"/>
    <property type="project" value="TreeGrafter"/>
</dbReference>
<dbReference type="GO" id="GO:0005634">
    <property type="term" value="C:nucleus"/>
    <property type="evidence" value="ECO:0007669"/>
    <property type="project" value="TreeGrafter"/>
</dbReference>
<comment type="caution">
    <text evidence="4">The sequence shown here is derived from an EMBL/GenBank/DDBJ whole genome shotgun (WGS) entry which is preliminary data.</text>
</comment>
<keyword evidence="1" id="KW-0175">Coiled coil</keyword>
<evidence type="ECO:0000313" key="4">
    <source>
        <dbReference type="EMBL" id="KAK7690094.1"/>
    </source>
</evidence>
<feature type="compositionally biased region" description="Basic and acidic residues" evidence="2">
    <location>
        <begin position="391"/>
        <end position="407"/>
    </location>
</feature>
<feature type="compositionally biased region" description="Acidic residues" evidence="2">
    <location>
        <begin position="248"/>
        <end position="261"/>
    </location>
</feature>
<sequence length="429" mass="46506">MAPTNDKKPNLKRKRDSEDDIGSKIQGKLHHGAREVRKAAKKAKSFETQKIVKKLKGLRAKDSSAPEITELEVQLEIIKNLDPEPFGNTALKTKLRKDRTLVQNEHVLAAISAELEGSLVTLAEPGSSAAKVHAHILSSKALAAEVATVIQNIKNFLNPPAKTERLIDGEEEESEEDIDVPPRPRKASKAEPSIKKVSIPLNEDAGSEPSNASTSGDGLEEGLEIVDDDDVDIDDGGWESGSVNGGADSDEDTEDGDLSDENVERPSHKTSVQTSRASKSKPTTSSANSTFLPSLSVGFTRGDSDASDIEEVDVDAADGGARKNRRGQRARRAIWEKKFGRNANHVKKQQEQVPQKGRWPQARPNQSSAGRPHGNIPSGSNLAQPQPAPADKTRTEDKPLHPSWEAKKRLKEKQSAGIVPSQGKKITFD</sequence>
<evidence type="ECO:0000256" key="1">
    <source>
        <dbReference type="ARBA" id="ARBA00023054"/>
    </source>
</evidence>
<protein>
    <recommendedName>
        <fullName evidence="3">Bud22 domain-containing protein</fullName>
    </recommendedName>
</protein>
<evidence type="ECO:0000313" key="5">
    <source>
        <dbReference type="Proteomes" id="UP001385951"/>
    </source>
</evidence>
<accession>A0AAW0GFV3</accession>
<dbReference type="Pfam" id="PF09073">
    <property type="entry name" value="BUD22"/>
    <property type="match status" value="1"/>
</dbReference>
<evidence type="ECO:0000256" key="2">
    <source>
        <dbReference type="SAM" id="MobiDB-lite"/>
    </source>
</evidence>
<dbReference type="AlphaFoldDB" id="A0AAW0GFV3"/>
<dbReference type="EMBL" id="JASBNA010000007">
    <property type="protein sequence ID" value="KAK7690094.1"/>
    <property type="molecule type" value="Genomic_DNA"/>
</dbReference>
<feature type="domain" description="Bud22" evidence="3">
    <location>
        <begin position="29"/>
        <end position="429"/>
    </location>
</feature>
<keyword evidence="5" id="KW-1185">Reference proteome</keyword>
<feature type="compositionally biased region" description="Acidic residues" evidence="2">
    <location>
        <begin position="305"/>
        <end position="316"/>
    </location>
</feature>
<dbReference type="PANTHER" id="PTHR23325">
    <property type="entry name" value="SERUM RESPONSE FACTOR-BINDING"/>
    <property type="match status" value="1"/>
</dbReference>
<gene>
    <name evidence="4" type="ORF">QCA50_006740</name>
</gene>
<dbReference type="InterPro" id="IPR015158">
    <property type="entry name" value="Bud22_dom"/>
</dbReference>
<feature type="region of interest" description="Disordered" evidence="2">
    <location>
        <begin position="1"/>
        <end position="41"/>
    </location>
</feature>
<dbReference type="PANTHER" id="PTHR23325:SF1">
    <property type="entry name" value="SERUM RESPONSE FACTOR-BINDING PROTEIN 1"/>
    <property type="match status" value="1"/>
</dbReference>
<dbReference type="InterPro" id="IPR037393">
    <property type="entry name" value="Bud22/SRFB1"/>
</dbReference>
<proteinExistence type="predicted"/>
<feature type="compositionally biased region" description="Polar residues" evidence="2">
    <location>
        <begin position="269"/>
        <end position="293"/>
    </location>
</feature>
<feature type="compositionally biased region" description="Acidic residues" evidence="2">
    <location>
        <begin position="169"/>
        <end position="179"/>
    </location>
</feature>
<feature type="compositionally biased region" description="Acidic residues" evidence="2">
    <location>
        <begin position="218"/>
        <end position="237"/>
    </location>
</feature>
<name>A0AAW0GFV3_9APHY</name>